<keyword evidence="1" id="KW-0812">Transmembrane</keyword>
<evidence type="ECO:0000313" key="3">
    <source>
        <dbReference type="Proteomes" id="UP000657006"/>
    </source>
</evidence>
<gene>
    <name evidence="2" type="ORF">H8730_00100</name>
</gene>
<dbReference type="Proteomes" id="UP000657006">
    <property type="component" value="Unassembled WGS sequence"/>
</dbReference>
<dbReference type="RefSeq" id="WP_249289085.1">
    <property type="nucleotide sequence ID" value="NZ_JACRSQ010000001.1"/>
</dbReference>
<comment type="caution">
    <text evidence="2">The sequence shown here is derived from an EMBL/GenBank/DDBJ whole genome shotgun (WGS) entry which is preliminary data.</text>
</comment>
<keyword evidence="1" id="KW-0472">Membrane</keyword>
<reference evidence="2" key="1">
    <citation type="submission" date="2020-08" db="EMBL/GenBank/DDBJ databases">
        <title>Genome public.</title>
        <authorList>
            <person name="Liu C."/>
            <person name="Sun Q."/>
        </authorList>
    </citation>
    <scope>NUCLEOTIDE SEQUENCE</scope>
    <source>
        <strain evidence="2">NSJ-32</strain>
    </source>
</reference>
<dbReference type="EMBL" id="JACRSQ010000001">
    <property type="protein sequence ID" value="MBC8541950.1"/>
    <property type="molecule type" value="Genomic_DNA"/>
</dbReference>
<evidence type="ECO:0000256" key="1">
    <source>
        <dbReference type="SAM" id="Phobius"/>
    </source>
</evidence>
<keyword evidence="3" id="KW-1185">Reference proteome</keyword>
<accession>A0A926DRF9</accession>
<proteinExistence type="predicted"/>
<sequence length="209" mass="23722">MEGEKGKGYCVYLLLILAWLMLLVGVFWYIASREEERKLKSEIIQGSVDITQLQTELYTLNVSMQEIKKAESMTNAVIRDITKSSYALQTSVVYSILNDRDVSRSDAFFGMLAQTASHLEQQASGGALNGEMTVEALEQNLQIDMEELCAFLAGAYEKTVEFFAWQKETYGLKGLNQRTRQEKRSDLEIMKDLYNSILDMIPAAVEERS</sequence>
<evidence type="ECO:0000313" key="2">
    <source>
        <dbReference type="EMBL" id="MBC8541950.1"/>
    </source>
</evidence>
<keyword evidence="1" id="KW-1133">Transmembrane helix</keyword>
<name>A0A926DRF9_9FIRM</name>
<feature type="transmembrane region" description="Helical" evidence="1">
    <location>
        <begin position="12"/>
        <end position="31"/>
    </location>
</feature>
<organism evidence="2 3">
    <name type="scientific">Bianquea renquensis</name>
    <dbReference type="NCBI Taxonomy" id="2763661"/>
    <lineage>
        <taxon>Bacteria</taxon>
        <taxon>Bacillati</taxon>
        <taxon>Bacillota</taxon>
        <taxon>Clostridia</taxon>
        <taxon>Eubacteriales</taxon>
        <taxon>Bianqueaceae</taxon>
        <taxon>Bianquea</taxon>
    </lineage>
</organism>
<dbReference type="AlphaFoldDB" id="A0A926DRF9"/>
<protein>
    <submittedName>
        <fullName evidence="2">Uncharacterized protein</fullName>
    </submittedName>
</protein>